<dbReference type="OrthoDB" id="10003767at2759"/>
<reference evidence="2 3" key="1">
    <citation type="journal article" date="2018" name="Front. Microbiol.">
        <title>Genome-Wide Analysis of Corynespora cassiicola Leaf Fall Disease Putative Effectors.</title>
        <authorList>
            <person name="Lopez D."/>
            <person name="Ribeiro S."/>
            <person name="Label P."/>
            <person name="Fumanal B."/>
            <person name="Venisse J.S."/>
            <person name="Kohler A."/>
            <person name="de Oliveira R.R."/>
            <person name="Labutti K."/>
            <person name="Lipzen A."/>
            <person name="Lail K."/>
            <person name="Bauer D."/>
            <person name="Ohm R.A."/>
            <person name="Barry K.W."/>
            <person name="Spatafora J."/>
            <person name="Grigoriev I.V."/>
            <person name="Martin F.M."/>
            <person name="Pujade-Renaud V."/>
        </authorList>
    </citation>
    <scope>NUCLEOTIDE SEQUENCE [LARGE SCALE GENOMIC DNA]</scope>
    <source>
        <strain evidence="2 3">Philippines</strain>
    </source>
</reference>
<feature type="compositionally biased region" description="Basic and acidic residues" evidence="1">
    <location>
        <begin position="102"/>
        <end position="121"/>
    </location>
</feature>
<proteinExistence type="predicted"/>
<dbReference type="PANTHER" id="PTHR21310">
    <property type="entry name" value="AMINOGLYCOSIDE PHOSPHOTRANSFERASE-RELATED-RELATED"/>
    <property type="match status" value="1"/>
</dbReference>
<gene>
    <name evidence="2" type="ORF">BS50DRAFT_629887</name>
</gene>
<evidence type="ECO:0000313" key="2">
    <source>
        <dbReference type="EMBL" id="PSN71752.1"/>
    </source>
</evidence>
<dbReference type="InterPro" id="IPR051678">
    <property type="entry name" value="AGP_Transferase"/>
</dbReference>
<keyword evidence="3" id="KW-1185">Reference proteome</keyword>
<dbReference type="EMBL" id="KZ678130">
    <property type="protein sequence ID" value="PSN71752.1"/>
    <property type="molecule type" value="Genomic_DNA"/>
</dbReference>
<evidence type="ECO:0000256" key="1">
    <source>
        <dbReference type="SAM" id="MobiDB-lite"/>
    </source>
</evidence>
<name>A0A2T2P261_CORCC</name>
<dbReference type="PANTHER" id="PTHR21310:SF51">
    <property type="entry name" value="AMINOGLYCOSIDE PHOSPHOTRANSFERASE DOMAIN-CONTAINING PROTEIN"/>
    <property type="match status" value="1"/>
</dbReference>
<dbReference type="AlphaFoldDB" id="A0A2T2P261"/>
<organism evidence="2 3">
    <name type="scientific">Corynespora cassiicola Philippines</name>
    <dbReference type="NCBI Taxonomy" id="1448308"/>
    <lineage>
        <taxon>Eukaryota</taxon>
        <taxon>Fungi</taxon>
        <taxon>Dikarya</taxon>
        <taxon>Ascomycota</taxon>
        <taxon>Pezizomycotina</taxon>
        <taxon>Dothideomycetes</taxon>
        <taxon>Pleosporomycetidae</taxon>
        <taxon>Pleosporales</taxon>
        <taxon>Corynesporascaceae</taxon>
        <taxon>Corynespora</taxon>
    </lineage>
</organism>
<protein>
    <submittedName>
        <fullName evidence="2">Uncharacterized protein</fullName>
    </submittedName>
</protein>
<dbReference type="InterPro" id="IPR011009">
    <property type="entry name" value="Kinase-like_dom_sf"/>
</dbReference>
<accession>A0A2T2P261</accession>
<sequence>MMPKKKFGCKARALKLCRSFRHPLKTAQHAATHLSFGRFKKWCLTECRNHPVPLDVDKNQQDLVQIQTEKPSNSEDSEDTTNLSDAPAPNSAFSSPALSYHDASESQPSKRSDSAPEKRGKSFWDRRDFDAIHDIPDESVEKLVGDIVFQEHPQCIKSCKVRWRRSGSFHQAMNVRVCCGSDAFDYILKVPFHGTRKSWCNGDAHALSSEAELMTYIYKNTTIPVPKIIAYDSWLQNSIGAPYILMTKVSGMPATEIWLEKSEIERENAHLDADMPSEEVEERRENFLCSLAYCMSQLQTLEFSQIGAPVFDSESRVVGYEPYWRWHSHTQMKEIRPYGPFESSFDFFKYGVEEAFEPMLDLDPENPADCQRFFHAAGLLKIVSIMFSTSPFVDSCKKGDENETFVLRHDDLDLQNIFVDHNGDITGIIDWDGCIAAPRSVGYSSVPAFLRRDWMVSALSQDRLPYLTWSHERYREMYADAMAAYVGSDSKYTLKSPIYQAAYALAFEDADPRDLTSKILNELPHFRRTEKERFLYKLGLGWPAAEELLSKELPALLEP</sequence>
<dbReference type="Proteomes" id="UP000240883">
    <property type="component" value="Unassembled WGS sequence"/>
</dbReference>
<feature type="compositionally biased region" description="Low complexity" evidence="1">
    <location>
        <begin position="84"/>
        <end position="99"/>
    </location>
</feature>
<evidence type="ECO:0000313" key="3">
    <source>
        <dbReference type="Proteomes" id="UP000240883"/>
    </source>
</evidence>
<dbReference type="SUPFAM" id="SSF56112">
    <property type="entry name" value="Protein kinase-like (PK-like)"/>
    <property type="match status" value="1"/>
</dbReference>
<feature type="region of interest" description="Disordered" evidence="1">
    <location>
        <begin position="68"/>
        <end position="121"/>
    </location>
</feature>